<dbReference type="InterPro" id="IPR011251">
    <property type="entry name" value="Luciferase-like_dom"/>
</dbReference>
<dbReference type="FunFam" id="2.30.38.10:FF:000001">
    <property type="entry name" value="Non-ribosomal peptide synthetase PvdI"/>
    <property type="match status" value="1"/>
</dbReference>
<dbReference type="Proteomes" id="UP000565723">
    <property type="component" value="Unassembled WGS sequence"/>
</dbReference>
<dbReference type="InterPro" id="IPR020459">
    <property type="entry name" value="AMP-binding"/>
</dbReference>
<organism evidence="5 6">
    <name type="scientific">Ruegeria pomeroyi</name>
    <dbReference type="NCBI Taxonomy" id="89184"/>
    <lineage>
        <taxon>Bacteria</taxon>
        <taxon>Pseudomonadati</taxon>
        <taxon>Pseudomonadota</taxon>
        <taxon>Alphaproteobacteria</taxon>
        <taxon>Rhodobacterales</taxon>
        <taxon>Roseobacteraceae</taxon>
        <taxon>Ruegeria</taxon>
    </lineage>
</organism>
<dbReference type="GO" id="GO:0016705">
    <property type="term" value="F:oxidoreductase activity, acting on paired donors, with incorporation or reduction of molecular oxygen"/>
    <property type="evidence" value="ECO:0007669"/>
    <property type="project" value="InterPro"/>
</dbReference>
<dbReference type="InterPro" id="IPR009081">
    <property type="entry name" value="PP-bd_ACP"/>
</dbReference>
<dbReference type="RefSeq" id="WP_011046596.1">
    <property type="nucleotide sequence ID" value="NZ_CP076685.1"/>
</dbReference>
<dbReference type="SMART" id="SM00823">
    <property type="entry name" value="PKS_PP"/>
    <property type="match status" value="1"/>
</dbReference>
<dbReference type="Gene3D" id="3.40.50.12780">
    <property type="entry name" value="N-terminal domain of ligase-like"/>
    <property type="match status" value="2"/>
</dbReference>
<dbReference type="InterPro" id="IPR002376">
    <property type="entry name" value="Formyl_transf_N"/>
</dbReference>
<dbReference type="InterPro" id="IPR036661">
    <property type="entry name" value="Luciferase-like_sf"/>
</dbReference>
<dbReference type="GO" id="GO:0005737">
    <property type="term" value="C:cytoplasm"/>
    <property type="evidence" value="ECO:0007669"/>
    <property type="project" value="TreeGrafter"/>
</dbReference>
<dbReference type="PANTHER" id="PTHR45527:SF1">
    <property type="entry name" value="FATTY ACID SYNTHASE"/>
    <property type="match status" value="1"/>
</dbReference>
<dbReference type="SUPFAM" id="SSF50486">
    <property type="entry name" value="FMT C-terminal domain-like"/>
    <property type="match status" value="1"/>
</dbReference>
<evidence type="ECO:0000313" key="5">
    <source>
        <dbReference type="EMBL" id="NVK95775.1"/>
    </source>
</evidence>
<name>A0A850LE31_9RHOB</name>
<reference evidence="5 6" key="1">
    <citation type="journal article" date="2020" name="Proc. Natl. Acad. Sci. U.S.A.">
        <title>Ecological drivers of bacterial community assembly in synthetic phycospheres.</title>
        <authorList>
            <person name="Fu H."/>
            <person name="Uchimiya M."/>
            <person name="Gore J."/>
            <person name="Moran M.A."/>
        </authorList>
    </citation>
    <scope>NUCLEOTIDE SEQUENCE [LARGE SCALE GENOMIC DNA]</scope>
    <source>
        <strain evidence="5">HF-Din03</strain>
    </source>
</reference>
<dbReference type="Pfam" id="PF02911">
    <property type="entry name" value="Formyl_trans_C"/>
    <property type="match status" value="1"/>
</dbReference>
<dbReference type="InterPro" id="IPR025110">
    <property type="entry name" value="AMP-bd_C"/>
</dbReference>
<dbReference type="InterPro" id="IPR036736">
    <property type="entry name" value="ACP-like_sf"/>
</dbReference>
<dbReference type="EMBL" id="JABXIY010000007">
    <property type="protein sequence ID" value="NVK95775.1"/>
    <property type="molecule type" value="Genomic_DNA"/>
</dbReference>
<dbReference type="FunFam" id="1.10.1200.10:FF:000016">
    <property type="entry name" value="Non-ribosomal peptide synthase"/>
    <property type="match status" value="1"/>
</dbReference>
<dbReference type="PROSITE" id="PS50075">
    <property type="entry name" value="CARRIER"/>
    <property type="match status" value="1"/>
</dbReference>
<dbReference type="GO" id="GO:0044550">
    <property type="term" value="P:secondary metabolite biosynthetic process"/>
    <property type="evidence" value="ECO:0007669"/>
    <property type="project" value="TreeGrafter"/>
</dbReference>
<dbReference type="Pfam" id="PF00550">
    <property type="entry name" value="PP-binding"/>
    <property type="match status" value="1"/>
</dbReference>
<dbReference type="Pfam" id="PF00296">
    <property type="entry name" value="Bac_luciferase"/>
    <property type="match status" value="1"/>
</dbReference>
<dbReference type="SUPFAM" id="SSF51679">
    <property type="entry name" value="Bacterial luciferase-like"/>
    <property type="match status" value="1"/>
</dbReference>
<comment type="caution">
    <text evidence="5">The sequence shown here is derived from an EMBL/GenBank/DDBJ whole genome shotgun (WGS) entry which is preliminary data.</text>
</comment>
<dbReference type="Pfam" id="PF00501">
    <property type="entry name" value="AMP-binding"/>
    <property type="match status" value="2"/>
</dbReference>
<dbReference type="SUPFAM" id="SSF47336">
    <property type="entry name" value="ACP-like"/>
    <property type="match status" value="1"/>
</dbReference>
<evidence type="ECO:0000256" key="1">
    <source>
        <dbReference type="ARBA" id="ARBA00022450"/>
    </source>
</evidence>
<keyword evidence="1" id="KW-0596">Phosphopantetheine</keyword>
<gene>
    <name evidence="5" type="ORF">HW564_02490</name>
</gene>
<dbReference type="InterPro" id="IPR005793">
    <property type="entry name" value="Formyl_trans_C"/>
</dbReference>
<feature type="region of interest" description="Disordered" evidence="3">
    <location>
        <begin position="1495"/>
        <end position="1534"/>
    </location>
</feature>
<dbReference type="GO" id="GO:0043041">
    <property type="term" value="P:amino acid activation for nonribosomal peptide biosynthetic process"/>
    <property type="evidence" value="ECO:0007669"/>
    <property type="project" value="TreeGrafter"/>
</dbReference>
<dbReference type="GO" id="GO:0072330">
    <property type="term" value="P:monocarboxylic acid biosynthetic process"/>
    <property type="evidence" value="ECO:0007669"/>
    <property type="project" value="UniProtKB-ARBA"/>
</dbReference>
<keyword evidence="2" id="KW-0597">Phosphoprotein</keyword>
<evidence type="ECO:0000259" key="4">
    <source>
        <dbReference type="PROSITE" id="PS50075"/>
    </source>
</evidence>
<dbReference type="InterPro" id="IPR024011">
    <property type="entry name" value="Biosynth_lucif-like_mOase_dom"/>
</dbReference>
<dbReference type="CDD" id="cd08649">
    <property type="entry name" value="FMT_core_NRPS_like"/>
    <property type="match status" value="1"/>
</dbReference>
<dbReference type="CDD" id="cd08700">
    <property type="entry name" value="FMT_C_OzmH_like"/>
    <property type="match status" value="1"/>
</dbReference>
<dbReference type="Pfam" id="PF00551">
    <property type="entry name" value="Formyl_trans_N"/>
    <property type="match status" value="1"/>
</dbReference>
<accession>A0A850LE31</accession>
<dbReference type="SUPFAM" id="SSF53328">
    <property type="entry name" value="Formyltransferase"/>
    <property type="match status" value="1"/>
</dbReference>
<dbReference type="Gene3D" id="3.20.20.30">
    <property type="entry name" value="Luciferase-like domain"/>
    <property type="match status" value="1"/>
</dbReference>
<dbReference type="Gene3D" id="3.40.50.12230">
    <property type="match status" value="1"/>
</dbReference>
<evidence type="ECO:0000256" key="3">
    <source>
        <dbReference type="SAM" id="MobiDB-lite"/>
    </source>
</evidence>
<dbReference type="FunFam" id="3.30.300.30:FF:000010">
    <property type="entry name" value="Enterobactin synthetase component F"/>
    <property type="match status" value="1"/>
</dbReference>
<dbReference type="PROSITE" id="PS00455">
    <property type="entry name" value="AMP_BINDING"/>
    <property type="match status" value="1"/>
</dbReference>
<protein>
    <submittedName>
        <fullName evidence="5">LLM class flavin-dependent oxidoreductase</fullName>
    </submittedName>
</protein>
<dbReference type="InterPro" id="IPR011034">
    <property type="entry name" value="Formyl_transferase-like_C_sf"/>
</dbReference>
<dbReference type="NCBIfam" id="TIGR04020">
    <property type="entry name" value="seco_metab_LLM"/>
    <property type="match status" value="1"/>
</dbReference>
<dbReference type="FunFam" id="3.40.50.980:FF:000001">
    <property type="entry name" value="Non-ribosomal peptide synthetase"/>
    <property type="match status" value="1"/>
</dbReference>
<dbReference type="Gene3D" id="3.30.300.30">
    <property type="match status" value="1"/>
</dbReference>
<sequence length="1534" mass="163665">MSLSHVVIGNESLLIGCSEMLLDRGHKIAAVVSTDAEIAAWARGKGLAHMRDLSDLDRHLAGAGFDWLLSIANLRVIPEALLALPRQGAINFHDGPLPRYAGLNTPAWALMAGETRYGVTWHLIEGGIDEGDILAQQMFDIAEDDTAFSLNSKCYGAALDSFARVAGQLEQGLERQAQDLSQRSYFGRDARPAAAGRLDFTKPAATLAALVRALDFGDYANPLTCAKILAGGRVLAVGRARAEGRSGALPGTVLSSSSDSLTLACGEGDLVLSGLRALDGAPVDLAALVPEGQRLPALSAAESAALDRALAAALPAERHWRLPLAAMRPLPVPLAGSSAPGIPGPHRISVPHGLDDAALMAAVVVWALRSSGEEFGDLALTTGAMQQAAAEGYINGWVPLQAALTSTRADLIGWIEQTVEAARAKGAPPADLLLRDPRIAHRDTPQVALALDGAGPVPGAALTVALDRGQATLFADAARLDPRRTEILARRLETAMHAMGRARATDTAAALPVLPASERSTMLSDWNRSARDYDRALTVHRAFEDQAARTPEAPALVFEGQTLSYAALNARANAVAARLREMGAGPGSHIGIYLDRSPELLIAALAALKAGGAYVPLDPAYPADRIAHYVSDSRAAIIVSTGTRAQSLPKTQAQILDLGPLAGARQPENVDGCASADDLAYVIYTSGSTGTPKGVMVEHRNVANFFAGMDDRIDHALGGVWLAVTSLSFDISVLELFWTLARGFKVVLSSDENRAEVSKGPIAVSDRPIDFNLMYWGNDDGQGPKKYELLLEGAKFADAHGFNAVWTPERHFHAFGGPYPNPSVTGAAVAAVTKNLSVRAGSCVAPLHHPARIAEEWAVIDNLTGGRAALGIASGWQPDDFILRPENTPPRNKPAMFETIETLRRLWRGEAVEFAKADGTMHSVVTQPRPVSKELPLWVTTAGNPETWREAGSIGANVLTHLLGQSIDEVAEKIRIYHAALREAGHDPAGFKVTLMLHTYLADTREEAARIAREPMKDYLRSAAGLIKQYAWAFPAFKKPKGVTNAFEMDLGVLSGDELEAILDFAFERYFEDSGLFGTIGDAVARVEQLKRIGVDEVACLIDYGIDPAVVLEGLKPLAEVLRRVRAPSALAEDDFSLAAQIVRHGVTHMQCTPSMARMIAMNDEARLALGRVKHLLLGGEALPGDLVEDLREATGARILNMYGPTETTIWSTCALVPPRAEGTVDIGQPIANTTVYVLDGSGQPCPIGVPGELHIGGEGVTRGYWQRPELTAERFPRDPFAAEAGLTVTAAPQMYRTGDLVRWRADGQLDFLGRSDHQVKIRGQRIELGEIEAAMAAYPGVTGAVVIAREMGGDTRLVGYVTTGGPVSDAALRAHLAARLTEVMVPAHIVTLDAFPLTPNKKIDRKALPEPVQQRAAPSAPSEPASGAEAQIAAIWSRILGVGDIRADDNFFTLGGHSLLAVQAHREIRAALNVPNLPITDIFRFPTLGGLAAHLSQGSAPDEPTPPAVDSEERASTMSRRRAMRASRQERVR</sequence>
<dbReference type="Pfam" id="PF13193">
    <property type="entry name" value="AMP-binding_C"/>
    <property type="match status" value="1"/>
</dbReference>
<dbReference type="InterPro" id="IPR036477">
    <property type="entry name" value="Formyl_transf_N_sf"/>
</dbReference>
<dbReference type="PRINTS" id="PR00154">
    <property type="entry name" value="AMPBINDING"/>
</dbReference>
<dbReference type="InterPro" id="IPR000873">
    <property type="entry name" value="AMP-dep_synth/lig_dom"/>
</dbReference>
<proteinExistence type="predicted"/>
<dbReference type="PANTHER" id="PTHR45527">
    <property type="entry name" value="NONRIBOSOMAL PEPTIDE SYNTHETASE"/>
    <property type="match status" value="1"/>
</dbReference>
<dbReference type="GO" id="GO:0031177">
    <property type="term" value="F:phosphopantetheine binding"/>
    <property type="evidence" value="ECO:0007669"/>
    <property type="project" value="InterPro"/>
</dbReference>
<evidence type="ECO:0000256" key="2">
    <source>
        <dbReference type="ARBA" id="ARBA00022553"/>
    </source>
</evidence>
<dbReference type="OMA" id="WAFPAFK"/>
<dbReference type="InterPro" id="IPR042099">
    <property type="entry name" value="ANL_N_sf"/>
</dbReference>
<evidence type="ECO:0000313" key="6">
    <source>
        <dbReference type="Proteomes" id="UP000565723"/>
    </source>
</evidence>
<dbReference type="InterPro" id="IPR020845">
    <property type="entry name" value="AMP-binding_CS"/>
</dbReference>
<feature type="domain" description="Carrier" evidence="4">
    <location>
        <begin position="1424"/>
        <end position="1500"/>
    </location>
</feature>
<dbReference type="Gene3D" id="1.10.1200.10">
    <property type="entry name" value="ACP-like"/>
    <property type="match status" value="1"/>
</dbReference>
<dbReference type="InterPro" id="IPR020806">
    <property type="entry name" value="PKS_PP-bd"/>
</dbReference>
<dbReference type="SUPFAM" id="SSF56801">
    <property type="entry name" value="Acetyl-CoA synthetase-like"/>
    <property type="match status" value="2"/>
</dbReference>
<dbReference type="InterPro" id="IPR045851">
    <property type="entry name" value="AMP-bd_C_sf"/>
</dbReference>